<comment type="caution">
    <text evidence="1">The sequence shown here is derived from an EMBL/GenBank/DDBJ whole genome shotgun (WGS) entry which is preliminary data.</text>
</comment>
<dbReference type="Proteomes" id="UP000543836">
    <property type="component" value="Unassembled WGS sequence"/>
</dbReference>
<protein>
    <recommendedName>
        <fullName evidence="3">Glycosyltransferase family 1 protein</fullName>
    </recommendedName>
</protein>
<accession>A0A7W7EM38</accession>
<evidence type="ECO:0000313" key="1">
    <source>
        <dbReference type="EMBL" id="MBB4570510.1"/>
    </source>
</evidence>
<organism evidence="1 2">
    <name type="scientific">Rhizobium leucaenae</name>
    <dbReference type="NCBI Taxonomy" id="29450"/>
    <lineage>
        <taxon>Bacteria</taxon>
        <taxon>Pseudomonadati</taxon>
        <taxon>Pseudomonadota</taxon>
        <taxon>Alphaproteobacteria</taxon>
        <taxon>Hyphomicrobiales</taxon>
        <taxon>Rhizobiaceae</taxon>
        <taxon>Rhizobium/Agrobacterium group</taxon>
        <taxon>Rhizobium</taxon>
    </lineage>
</organism>
<dbReference type="AlphaFoldDB" id="A0A7W7EM38"/>
<evidence type="ECO:0008006" key="3">
    <source>
        <dbReference type="Google" id="ProtNLM"/>
    </source>
</evidence>
<reference evidence="1 2" key="1">
    <citation type="submission" date="2020-08" db="EMBL/GenBank/DDBJ databases">
        <title>Genomic Encyclopedia of Type Strains, Phase IV (KMG-V): Genome sequencing to study the core and pangenomes of soil and plant-associated prokaryotes.</title>
        <authorList>
            <person name="Whitman W."/>
        </authorList>
    </citation>
    <scope>NUCLEOTIDE SEQUENCE [LARGE SCALE GENOMIC DNA]</scope>
    <source>
        <strain evidence="1 2">SEMIA 492</strain>
    </source>
</reference>
<keyword evidence="2" id="KW-1185">Reference proteome</keyword>
<evidence type="ECO:0000313" key="2">
    <source>
        <dbReference type="Proteomes" id="UP000543836"/>
    </source>
</evidence>
<proteinExistence type="predicted"/>
<dbReference type="EMBL" id="JACIIG010000014">
    <property type="protein sequence ID" value="MBB4570510.1"/>
    <property type="molecule type" value="Genomic_DNA"/>
</dbReference>
<sequence>MIMLRPSPMQSLRDVIYGSIPRPQPSATSVDSIRPLAKRLLILSRYPNPSVSYYLDERIKALADIPVIFKGLDDGLGDVDCEGLFVIICRYIKEPQLRWLERRRESLAGVAYFVDDDIPAIIAGDEAPWLYKFRLINSAIRPLPRLSRLLTHLWASTEHLAGTLANSAHKIDILAPMPAKSAWKSAKNADKTTAPLKMIYHATGIHRREHEFLMPIVRSAMNKHENLHFEVFADRSLADQWRRQRIEPGRITISPQLPWSSYLARTTDQGADIALVPLLAGRTNDSRADTKRIDISRMGAAAIFSRCTTFARCAVDGELHIGNRPQEWLMAIDQLAEDEARRLAARDATLQSIEKMRQSAMLAFPGIRFDGLDDMA</sequence>
<name>A0A7W7EM38_9HYPH</name>
<gene>
    <name evidence="1" type="ORF">GGE60_004649</name>
</gene>